<keyword evidence="1" id="KW-0489">Methyltransferase</keyword>
<dbReference type="KEGG" id="sind:105166793"/>
<dbReference type="GO" id="GO:0009813">
    <property type="term" value="P:flavonoid biosynthetic process"/>
    <property type="evidence" value="ECO:0007669"/>
    <property type="project" value="UniProtKB-ARBA"/>
</dbReference>
<feature type="domain" description="O-methyltransferase C-terminal" evidence="6">
    <location>
        <begin position="144"/>
        <end position="349"/>
    </location>
</feature>
<dbReference type="Proteomes" id="UP000504604">
    <property type="component" value="Linkage group LG7"/>
</dbReference>
<dbReference type="InParanoid" id="A0A6I9TMQ0"/>
<keyword evidence="2" id="KW-0808">Transferase</keyword>
<evidence type="ECO:0000313" key="8">
    <source>
        <dbReference type="Proteomes" id="UP000504604"/>
    </source>
</evidence>
<dbReference type="PROSITE" id="PS51683">
    <property type="entry name" value="SAM_OMT_II"/>
    <property type="match status" value="1"/>
</dbReference>
<feature type="active site" description="Proton acceptor" evidence="5">
    <location>
        <position position="273"/>
    </location>
</feature>
<dbReference type="SUPFAM" id="SSF53335">
    <property type="entry name" value="S-adenosyl-L-methionine-dependent methyltransferases"/>
    <property type="match status" value="1"/>
</dbReference>
<gene>
    <name evidence="9" type="primary">LOC105166793</name>
</gene>
<accession>A0A6I9TMQ0</accession>
<dbReference type="InterPro" id="IPR036388">
    <property type="entry name" value="WH-like_DNA-bd_sf"/>
</dbReference>
<evidence type="ECO:0000256" key="4">
    <source>
        <dbReference type="ARBA" id="ARBA00034481"/>
    </source>
</evidence>
<protein>
    <submittedName>
        <fullName evidence="9">Caffeic acid 3-O-methyltransferase</fullName>
    </submittedName>
</protein>
<dbReference type="FunFam" id="1.10.10.10:FF:000357">
    <property type="entry name" value="Caffeic acid 3-O-methyltransferase"/>
    <property type="match status" value="1"/>
</dbReference>
<sequence>MSLSIKTQIPTASMADQSEEEEAFLYAMELASASALPMVLKSAIELDLLELIKKAGPGASVSPSQLAAQLPTKNPDAATMIDRMLRLLAAYSVVRCSLKPLPDGGVERLYSLAPVCKFLTRNEDGVSVAPVALMLQDKVFMESWYHIKDTVLEGGIPFNRAYGMSAFEYPATDPRFNKVFNRAMYEQSTIFMKQILEKYKGFEGVKSLVDVGGGIGASLKMILSKYPTIKGINFDLPHVIQDAPSFPGVEHVGGDMFVSVPKADAIFMKWICHDWSDAHCQKLLKNCYDALPDNGKVIIADSIFPEDPNSGPAFKRVAHGDVIMLALNPGGKERSEKEFQSLAQYAGFREVIKVCSAFNIWIMEFHK</sequence>
<dbReference type="Pfam" id="PF00891">
    <property type="entry name" value="Methyltransf_2"/>
    <property type="match status" value="1"/>
</dbReference>
<evidence type="ECO:0000259" key="6">
    <source>
        <dbReference type="Pfam" id="PF00891"/>
    </source>
</evidence>
<dbReference type="InterPro" id="IPR012967">
    <property type="entry name" value="COMT_dimerisation"/>
</dbReference>
<evidence type="ECO:0000256" key="1">
    <source>
        <dbReference type="ARBA" id="ARBA00022603"/>
    </source>
</evidence>
<proteinExistence type="inferred from homology"/>
<evidence type="ECO:0000313" key="9">
    <source>
        <dbReference type="RefSeq" id="XP_011084580.1"/>
    </source>
</evidence>
<evidence type="ECO:0000256" key="2">
    <source>
        <dbReference type="ARBA" id="ARBA00022679"/>
    </source>
</evidence>
<dbReference type="SUPFAM" id="SSF46785">
    <property type="entry name" value="Winged helix' DNA-binding domain"/>
    <property type="match status" value="1"/>
</dbReference>
<dbReference type="GO" id="GO:0046983">
    <property type="term" value="F:protein dimerization activity"/>
    <property type="evidence" value="ECO:0007669"/>
    <property type="project" value="InterPro"/>
</dbReference>
<dbReference type="InterPro" id="IPR001077">
    <property type="entry name" value="COMT_C"/>
</dbReference>
<evidence type="ECO:0000259" key="7">
    <source>
        <dbReference type="Pfam" id="PF08100"/>
    </source>
</evidence>
<dbReference type="Gene3D" id="1.10.10.10">
    <property type="entry name" value="Winged helix-like DNA-binding domain superfamily/Winged helix DNA-binding domain"/>
    <property type="match status" value="1"/>
</dbReference>
<dbReference type="InterPro" id="IPR016461">
    <property type="entry name" value="COMT-like"/>
</dbReference>
<dbReference type="AlphaFoldDB" id="A0A6I9TMQ0"/>
<dbReference type="InterPro" id="IPR029063">
    <property type="entry name" value="SAM-dependent_MTases_sf"/>
</dbReference>
<organism evidence="8 9">
    <name type="scientific">Sesamum indicum</name>
    <name type="common">Oriental sesame</name>
    <name type="synonym">Sesamum orientale</name>
    <dbReference type="NCBI Taxonomy" id="4182"/>
    <lineage>
        <taxon>Eukaryota</taxon>
        <taxon>Viridiplantae</taxon>
        <taxon>Streptophyta</taxon>
        <taxon>Embryophyta</taxon>
        <taxon>Tracheophyta</taxon>
        <taxon>Spermatophyta</taxon>
        <taxon>Magnoliopsida</taxon>
        <taxon>eudicotyledons</taxon>
        <taxon>Gunneridae</taxon>
        <taxon>Pentapetalae</taxon>
        <taxon>asterids</taxon>
        <taxon>lamiids</taxon>
        <taxon>Lamiales</taxon>
        <taxon>Pedaliaceae</taxon>
        <taxon>Sesamum</taxon>
    </lineage>
</organism>
<keyword evidence="8" id="KW-1185">Reference proteome</keyword>
<dbReference type="PANTHER" id="PTHR11746">
    <property type="entry name" value="O-METHYLTRANSFERASE"/>
    <property type="match status" value="1"/>
</dbReference>
<dbReference type="FunFam" id="3.40.50.150:FF:000061">
    <property type="entry name" value="Caffeic acid O-methyltransferase"/>
    <property type="match status" value="1"/>
</dbReference>
<reference evidence="9" key="1">
    <citation type="submission" date="2025-08" db="UniProtKB">
        <authorList>
            <consortium name="RefSeq"/>
        </authorList>
    </citation>
    <scope>IDENTIFICATION</scope>
</reference>
<keyword evidence="3" id="KW-0949">S-adenosyl-L-methionine</keyword>
<evidence type="ECO:0000256" key="3">
    <source>
        <dbReference type="ARBA" id="ARBA00022691"/>
    </source>
</evidence>
<dbReference type="GO" id="GO:0032259">
    <property type="term" value="P:methylation"/>
    <property type="evidence" value="ECO:0007669"/>
    <property type="project" value="UniProtKB-KW"/>
</dbReference>
<dbReference type="RefSeq" id="XP_011084580.1">
    <property type="nucleotide sequence ID" value="XM_011086278.2"/>
</dbReference>
<dbReference type="InterPro" id="IPR036390">
    <property type="entry name" value="WH_DNA-bd_sf"/>
</dbReference>
<dbReference type="PIRSF" id="PIRSF005739">
    <property type="entry name" value="O-mtase"/>
    <property type="match status" value="1"/>
</dbReference>
<feature type="domain" description="O-methyltransferase dimerisation" evidence="7">
    <location>
        <begin position="28"/>
        <end position="121"/>
    </location>
</feature>
<dbReference type="Pfam" id="PF08100">
    <property type="entry name" value="Dimerisation"/>
    <property type="match status" value="1"/>
</dbReference>
<evidence type="ECO:0000256" key="5">
    <source>
        <dbReference type="PIRSR" id="PIRSR005739-1"/>
    </source>
</evidence>
<dbReference type="Gene3D" id="3.40.50.150">
    <property type="entry name" value="Vaccinia Virus protein VP39"/>
    <property type="match status" value="1"/>
</dbReference>
<comment type="similarity">
    <text evidence="4">Belongs to the class I-like SAM-binding methyltransferase superfamily. Cation-independent O-methyltransferase family. COMT subfamily.</text>
</comment>
<dbReference type="GeneID" id="105166793"/>
<dbReference type="OrthoDB" id="810006at2759"/>
<name>A0A6I9TMQ0_SESIN</name>
<dbReference type="GO" id="GO:0008757">
    <property type="term" value="F:S-adenosylmethionine-dependent methyltransferase activity"/>
    <property type="evidence" value="ECO:0007669"/>
    <property type="project" value="UniProtKB-ARBA"/>
</dbReference>
<dbReference type="GO" id="GO:0008171">
    <property type="term" value="F:O-methyltransferase activity"/>
    <property type="evidence" value="ECO:0007669"/>
    <property type="project" value="InterPro"/>
</dbReference>